<gene>
    <name evidence="1" type="ORF">PSET11_02094</name>
</gene>
<dbReference type="Proteomes" id="UP000280861">
    <property type="component" value="Unassembled WGS sequence"/>
</dbReference>
<evidence type="ECO:0000313" key="2">
    <source>
        <dbReference type="Proteomes" id="UP000280861"/>
    </source>
</evidence>
<dbReference type="EMBL" id="UXAU01000028">
    <property type="protein sequence ID" value="VDC28455.1"/>
    <property type="molecule type" value="Genomic_DNA"/>
</dbReference>
<name>A0A3P5XAY8_9MICC</name>
<evidence type="ECO:0008006" key="3">
    <source>
        <dbReference type="Google" id="ProtNLM"/>
    </source>
</evidence>
<dbReference type="OrthoDB" id="4854145at2"/>
<dbReference type="AlphaFoldDB" id="A0A3P5XAY8"/>
<organism evidence="1 2">
    <name type="scientific">Arthrobacter ulcerisalmonis</name>
    <dbReference type="NCBI Taxonomy" id="2483813"/>
    <lineage>
        <taxon>Bacteria</taxon>
        <taxon>Bacillati</taxon>
        <taxon>Actinomycetota</taxon>
        <taxon>Actinomycetes</taxon>
        <taxon>Micrococcales</taxon>
        <taxon>Micrococcaceae</taxon>
        <taxon>Arthrobacter</taxon>
    </lineage>
</organism>
<dbReference type="Pfam" id="PF14390">
    <property type="entry name" value="DUF4420"/>
    <property type="match status" value="1"/>
</dbReference>
<sequence length="335" mass="36899">MGDSVTMGPVQPGLAWSAKDWDTRRSSTHIGAWEVDPGLPLRLFYGVETTGWLTFGYVATAKPGSPPLSSAVRVHRRQRDLDEKWTLSLTLTVPDSETVFRQLAEHIYARVKATSSEERGVLAFMESVSEWKKLFAAPNRMSLAELRGLFAELYVGFVTCSAIASDAATVSAWEGPFMADQDFQFPGFSVEVKSIRPTSRAVDIASEYQLDGEDIYLAIATVLDDQTSFDGSMTLPELVASIRLRLQGQPSIAESFEDALAQHEIDLSDAFYEDTHLSCTTVRLFEVSGDFPRITAKIVPHGATGVNYKILLSEIGGYERSIRDLVLTPATEGEE</sequence>
<keyword evidence="2" id="KW-1185">Reference proteome</keyword>
<reference evidence="1 2" key="1">
    <citation type="submission" date="2018-11" db="EMBL/GenBank/DDBJ databases">
        <authorList>
            <person name="Criscuolo A."/>
        </authorList>
    </citation>
    <scope>NUCLEOTIDE SEQUENCE [LARGE SCALE GENOMIC DNA]</scope>
    <source>
        <strain evidence="1">AT11b</strain>
    </source>
</reference>
<dbReference type="InterPro" id="IPR025534">
    <property type="entry name" value="DUF4420"/>
</dbReference>
<dbReference type="RefSeq" id="WP_124092015.1">
    <property type="nucleotide sequence ID" value="NZ_CBCRYA010000033.1"/>
</dbReference>
<protein>
    <recommendedName>
        <fullName evidence="3">PD-(D/E)XK motif protein</fullName>
    </recommendedName>
</protein>
<accession>A0A3P5XAY8</accession>
<evidence type="ECO:0000313" key="1">
    <source>
        <dbReference type="EMBL" id="VDC28455.1"/>
    </source>
</evidence>
<proteinExistence type="predicted"/>